<keyword evidence="1" id="KW-0472">Membrane</keyword>
<reference evidence="2 3" key="1">
    <citation type="submission" date="2020-07" db="EMBL/GenBank/DDBJ databases">
        <title>Alkalicella. sp. LB2 genome.</title>
        <authorList>
            <person name="Postec A."/>
            <person name="Quemeneur M."/>
        </authorList>
    </citation>
    <scope>NUCLEOTIDE SEQUENCE [LARGE SCALE GENOMIC DNA]</scope>
    <source>
        <strain evidence="2 3">LB2</strain>
    </source>
</reference>
<dbReference type="Proteomes" id="UP000516160">
    <property type="component" value="Chromosome"/>
</dbReference>
<dbReference type="RefSeq" id="WP_213166737.1">
    <property type="nucleotide sequence ID" value="NZ_CP058559.1"/>
</dbReference>
<dbReference type="AlphaFoldDB" id="A0A7G9WCD3"/>
<dbReference type="InterPro" id="IPR007395">
    <property type="entry name" value="Zn_peptidase_2"/>
</dbReference>
<keyword evidence="1" id="KW-0812">Transmembrane</keyword>
<dbReference type="PANTHER" id="PTHR36434:SF1">
    <property type="entry name" value="MEMBRANE PROTEASE YUGP-RELATED"/>
    <property type="match status" value="1"/>
</dbReference>
<organism evidence="2 3">
    <name type="scientific">Alkalicella caledoniensis</name>
    <dbReference type="NCBI Taxonomy" id="2731377"/>
    <lineage>
        <taxon>Bacteria</taxon>
        <taxon>Bacillati</taxon>
        <taxon>Bacillota</taxon>
        <taxon>Clostridia</taxon>
        <taxon>Eubacteriales</taxon>
        <taxon>Proteinivoracaceae</taxon>
        <taxon>Alkalicella</taxon>
    </lineage>
</organism>
<evidence type="ECO:0000256" key="1">
    <source>
        <dbReference type="SAM" id="Phobius"/>
    </source>
</evidence>
<feature type="transmembrane region" description="Helical" evidence="1">
    <location>
        <begin position="135"/>
        <end position="165"/>
    </location>
</feature>
<accession>A0A7G9WCD3</accession>
<gene>
    <name evidence="2" type="ORF">HYG86_16990</name>
</gene>
<dbReference type="PANTHER" id="PTHR36434">
    <property type="entry name" value="MEMBRANE PROTEASE YUGP-RELATED"/>
    <property type="match status" value="1"/>
</dbReference>
<name>A0A7G9WCD3_ALKCA</name>
<keyword evidence="3" id="KW-1185">Reference proteome</keyword>
<feature type="transmembrane region" description="Helical" evidence="1">
    <location>
        <begin position="203"/>
        <end position="222"/>
    </location>
</feature>
<dbReference type="EMBL" id="CP058559">
    <property type="protein sequence ID" value="QNO16345.1"/>
    <property type="molecule type" value="Genomic_DNA"/>
</dbReference>
<keyword evidence="1" id="KW-1133">Transmembrane helix</keyword>
<dbReference type="Pfam" id="PF04298">
    <property type="entry name" value="Zn_peptidase_2"/>
    <property type="match status" value="1"/>
</dbReference>
<proteinExistence type="predicted"/>
<evidence type="ECO:0000313" key="3">
    <source>
        <dbReference type="Proteomes" id="UP000516160"/>
    </source>
</evidence>
<protein>
    <submittedName>
        <fullName evidence="2">Zinc metallopeptidase</fullName>
    </submittedName>
</protein>
<evidence type="ECO:0000313" key="2">
    <source>
        <dbReference type="EMBL" id="QNO16345.1"/>
    </source>
</evidence>
<feature type="transmembrane region" description="Helical" evidence="1">
    <location>
        <begin position="6"/>
        <end position="22"/>
    </location>
</feature>
<dbReference type="KEGG" id="acae:HYG86_16990"/>
<sequence>MFFFDQGYIVFVLPAMLFAFYAQGKVKSAYNKYARVASKRGYTGKDVARGLLDSMGLYDVDVEITGGNLTDHYDPKARKVRLSRDVYNGSSLAALSIAAHETGHARQHAESYFFLTFRNNFFPLARIGSTMAMPLVIAGFFFGGNLLLMDIGIALFSFAVIFQIITLPVEFNASTRAMAMLAEGNYIYPEEERGSKAVLDAAALTYVAATAVALAQILRLLLLRNSRRN</sequence>